<dbReference type="EMBL" id="JAMFTS010000002">
    <property type="protein sequence ID" value="KAJ4788031.1"/>
    <property type="molecule type" value="Genomic_DNA"/>
</dbReference>
<dbReference type="Pfam" id="PF18052">
    <property type="entry name" value="Rx_N"/>
    <property type="match status" value="1"/>
</dbReference>
<keyword evidence="2" id="KW-0433">Leucine-rich repeat</keyword>
<keyword evidence="3" id="KW-0677">Repeat</keyword>
<dbReference type="CDD" id="cd14798">
    <property type="entry name" value="RX-CC_like"/>
    <property type="match status" value="1"/>
</dbReference>
<evidence type="ECO:0000259" key="8">
    <source>
        <dbReference type="Pfam" id="PF23559"/>
    </source>
</evidence>
<dbReference type="InterPro" id="IPR058922">
    <property type="entry name" value="WHD_DRP"/>
</dbReference>
<comment type="caution">
    <text evidence="10">The sequence shown here is derived from an EMBL/GenBank/DDBJ whole genome shotgun (WGS) entry which is preliminary data.</text>
</comment>
<dbReference type="AlphaFoldDB" id="A0AAV8F8N2"/>
<keyword evidence="11" id="KW-1185">Reference proteome</keyword>
<dbReference type="Proteomes" id="UP001140206">
    <property type="component" value="Chromosome 2"/>
</dbReference>
<dbReference type="Gene3D" id="1.10.10.10">
    <property type="entry name" value="Winged helix-like DNA-binding domain superfamily/Winged helix DNA-binding domain"/>
    <property type="match status" value="1"/>
</dbReference>
<dbReference type="Pfam" id="PF00931">
    <property type="entry name" value="NB-ARC"/>
    <property type="match status" value="1"/>
</dbReference>
<evidence type="ECO:0000256" key="4">
    <source>
        <dbReference type="ARBA" id="ARBA00022741"/>
    </source>
</evidence>
<evidence type="ECO:0000259" key="7">
    <source>
        <dbReference type="Pfam" id="PF18052"/>
    </source>
</evidence>
<dbReference type="FunFam" id="1.10.10.10:FF:000322">
    <property type="entry name" value="Probable disease resistance protein At1g63360"/>
    <property type="match status" value="1"/>
</dbReference>
<comment type="similarity">
    <text evidence="1">Belongs to the disease resistance NB-LRR family.</text>
</comment>
<dbReference type="Pfam" id="PF23559">
    <property type="entry name" value="WHD_DRP"/>
    <property type="match status" value="1"/>
</dbReference>
<name>A0AAV8F8N2_9POAL</name>
<feature type="domain" description="Disease resistance R13L4/SHOC-2-like LRR" evidence="9">
    <location>
        <begin position="549"/>
        <end position="843"/>
    </location>
</feature>
<evidence type="ECO:0000313" key="11">
    <source>
        <dbReference type="Proteomes" id="UP001140206"/>
    </source>
</evidence>
<sequence>MAVSLVSFVVGKLSDFMVKEAKLLGGVRQQVEWAERELKRIQCCLNDADTKRRKGDVRAENWLNDLRGVVYRIEDAIDTFYLELELEDNNCNKRRKDRSVLYKIKNLYHKSKELPILHKLATELGDIQKVLEEISKSKDDYTIEPLQGHGRELDAVVLPQRRAAYHDLDETEIVGLDADRNNILQLLLNSEAIPRRAVITIVGAGGLGKTTLACMVYNRAKIGFRYHLMLSVSQQFSLSNLLTKMISELEGSKPKKQEVGHLISDLRNLLTGKRYMIILDDVWETDLWEQLKHAFPDDKNGSRVLMTSRFMNVAKLTDSKMTPYELAFLNEEESLDLFLKKALPYQEPDDECPSDLLELADKLSKKCKGLPLALIVLGGIISTRDKTFHDWKRVSDTLDWHEEGKDCMQVLAMSYEDMPYYLKACFLCLTLFPEDYVISARNLISMWVAEGIIPRHEKRTMEDTAEVCLEQLVQRSLVQVSSRHANGSLKDCRLHDLLRDLAIHEGMKENFVLVFPKPHDNVSHLDRVTRRASLQSNCAEFIEYVSPTTRSLFWFGQGKDIPMYSEFKLLRILIIVNVSEIELRGLDRLIHLKYLGIRYCSRLKFSNDCSLGRLKNLETLDLRETFLSNDIPIGLWTIGTLRHAKCGTRLVRGPSASADLRNLQTLQYISVSDTWKNQLPCLKNLRKLGVENRHAKDWDGVAHLLGTLSHLLSLHVYVLISEERLYIPIEIVYTTMIPNYQNLQSLSLRGHWSEGVTLEASLFPPHLIKLVLGSSGLRQDPMQEIGKLKYLKKLKLLQSVYIGGMEMICPAGFPVLENLLIDLTGIASFTIKEGVMPKLKHFQNYNHNTILNMPPELEHFAK</sequence>
<dbReference type="InterPro" id="IPR044974">
    <property type="entry name" value="Disease_R_plants"/>
</dbReference>
<dbReference type="GO" id="GO:0002758">
    <property type="term" value="P:innate immune response-activating signaling pathway"/>
    <property type="evidence" value="ECO:0007669"/>
    <property type="project" value="UniProtKB-ARBA"/>
</dbReference>
<dbReference type="InterPro" id="IPR027417">
    <property type="entry name" value="P-loop_NTPase"/>
</dbReference>
<dbReference type="GO" id="GO:0042742">
    <property type="term" value="P:defense response to bacterium"/>
    <property type="evidence" value="ECO:0007669"/>
    <property type="project" value="UniProtKB-ARBA"/>
</dbReference>
<dbReference type="Pfam" id="PF23598">
    <property type="entry name" value="LRR_14"/>
    <property type="match status" value="1"/>
</dbReference>
<reference evidence="10" key="1">
    <citation type="submission" date="2022-08" db="EMBL/GenBank/DDBJ databases">
        <authorList>
            <person name="Marques A."/>
        </authorList>
    </citation>
    <scope>NUCLEOTIDE SEQUENCE</scope>
    <source>
        <strain evidence="10">RhyPub2mFocal</strain>
        <tissue evidence="10">Leaves</tissue>
    </source>
</reference>
<dbReference type="InterPro" id="IPR042197">
    <property type="entry name" value="Apaf_helical"/>
</dbReference>
<feature type="domain" description="Disease resistance protein winged helix" evidence="8">
    <location>
        <begin position="431"/>
        <end position="502"/>
    </location>
</feature>
<dbReference type="PANTHER" id="PTHR23155:SF1193">
    <property type="entry name" value="DISEASE RESISTANCE PROTEIN RPP13-RELATED"/>
    <property type="match status" value="1"/>
</dbReference>
<dbReference type="InterPro" id="IPR036388">
    <property type="entry name" value="WH-like_DNA-bd_sf"/>
</dbReference>
<evidence type="ECO:0000313" key="10">
    <source>
        <dbReference type="EMBL" id="KAJ4788031.1"/>
    </source>
</evidence>
<dbReference type="InterPro" id="IPR038005">
    <property type="entry name" value="RX-like_CC"/>
</dbReference>
<organism evidence="10 11">
    <name type="scientific">Rhynchospora pubera</name>
    <dbReference type="NCBI Taxonomy" id="906938"/>
    <lineage>
        <taxon>Eukaryota</taxon>
        <taxon>Viridiplantae</taxon>
        <taxon>Streptophyta</taxon>
        <taxon>Embryophyta</taxon>
        <taxon>Tracheophyta</taxon>
        <taxon>Spermatophyta</taxon>
        <taxon>Magnoliopsida</taxon>
        <taxon>Liliopsida</taxon>
        <taxon>Poales</taxon>
        <taxon>Cyperaceae</taxon>
        <taxon>Cyperoideae</taxon>
        <taxon>Rhynchosporeae</taxon>
        <taxon>Rhynchospora</taxon>
    </lineage>
</organism>
<keyword evidence="5" id="KW-0611">Plant defense</keyword>
<dbReference type="SUPFAM" id="SSF52058">
    <property type="entry name" value="L domain-like"/>
    <property type="match status" value="1"/>
</dbReference>
<protein>
    <submittedName>
        <fullName evidence="10">Nbs-lrr resistance protein</fullName>
    </submittedName>
</protein>
<dbReference type="InterPro" id="IPR041118">
    <property type="entry name" value="Rx_N"/>
</dbReference>
<dbReference type="InterPro" id="IPR032675">
    <property type="entry name" value="LRR_dom_sf"/>
</dbReference>
<dbReference type="Gene3D" id="1.10.8.430">
    <property type="entry name" value="Helical domain of apoptotic protease-activating factors"/>
    <property type="match status" value="1"/>
</dbReference>
<feature type="domain" description="Disease resistance N-terminal" evidence="7">
    <location>
        <begin position="6"/>
        <end position="94"/>
    </location>
</feature>
<evidence type="ECO:0000256" key="3">
    <source>
        <dbReference type="ARBA" id="ARBA00022737"/>
    </source>
</evidence>
<proteinExistence type="inferred from homology"/>
<dbReference type="PRINTS" id="PR00364">
    <property type="entry name" value="DISEASERSIST"/>
</dbReference>
<dbReference type="GO" id="GO:0043531">
    <property type="term" value="F:ADP binding"/>
    <property type="evidence" value="ECO:0007669"/>
    <property type="project" value="InterPro"/>
</dbReference>
<evidence type="ECO:0000259" key="9">
    <source>
        <dbReference type="Pfam" id="PF23598"/>
    </source>
</evidence>
<evidence type="ECO:0000256" key="1">
    <source>
        <dbReference type="ARBA" id="ARBA00008894"/>
    </source>
</evidence>
<accession>A0AAV8F8N2</accession>
<dbReference type="GO" id="GO:0009626">
    <property type="term" value="P:plant-type hypersensitive response"/>
    <property type="evidence" value="ECO:0007669"/>
    <property type="project" value="UniProtKB-ARBA"/>
</dbReference>
<dbReference type="SUPFAM" id="SSF52540">
    <property type="entry name" value="P-loop containing nucleoside triphosphate hydrolases"/>
    <property type="match status" value="1"/>
</dbReference>
<feature type="domain" description="NB-ARC" evidence="6">
    <location>
        <begin position="181"/>
        <end position="344"/>
    </location>
</feature>
<dbReference type="Gene3D" id="3.40.50.300">
    <property type="entry name" value="P-loop containing nucleotide triphosphate hydrolases"/>
    <property type="match status" value="1"/>
</dbReference>
<dbReference type="FunFam" id="3.40.50.300:FF:001091">
    <property type="entry name" value="Probable disease resistance protein At1g61300"/>
    <property type="match status" value="1"/>
</dbReference>
<keyword evidence="4" id="KW-0547">Nucleotide-binding</keyword>
<dbReference type="InterPro" id="IPR055414">
    <property type="entry name" value="LRR_R13L4/SHOC2-like"/>
</dbReference>
<dbReference type="PANTHER" id="PTHR23155">
    <property type="entry name" value="DISEASE RESISTANCE PROTEIN RP"/>
    <property type="match status" value="1"/>
</dbReference>
<dbReference type="Gene3D" id="1.20.5.4130">
    <property type="match status" value="1"/>
</dbReference>
<evidence type="ECO:0000256" key="2">
    <source>
        <dbReference type="ARBA" id="ARBA00022614"/>
    </source>
</evidence>
<evidence type="ECO:0000259" key="6">
    <source>
        <dbReference type="Pfam" id="PF00931"/>
    </source>
</evidence>
<dbReference type="Gene3D" id="3.80.10.10">
    <property type="entry name" value="Ribonuclease Inhibitor"/>
    <property type="match status" value="1"/>
</dbReference>
<gene>
    <name evidence="10" type="ORF">LUZ62_039277</name>
</gene>
<evidence type="ECO:0000256" key="5">
    <source>
        <dbReference type="ARBA" id="ARBA00022821"/>
    </source>
</evidence>
<dbReference type="InterPro" id="IPR002182">
    <property type="entry name" value="NB-ARC"/>
</dbReference>